<sequence length="344" mass="37347">GLFALVPGRTFIDLCLCCQLRCQTRNEMVAVGAGYYVYLDILENWILFAAGLFALVLGLGGRMLVTPDKVVLSYPFYHHAGLLIGISAITVSLLTLLSRRGFVFVKLEIPIASVALGITGFSVGFLIDELIVWSEMPSVELYSKRATRNKAEENYALGFNNLIQLNYSRCLSCFIMATVCLCVLFFRLVILGLIIYDDLGSTENDFIEPEAGQPDEELIANMDDGMFGTKTEEPMDKEGVEGEEANPPPEKKGLFSCFCKKGATDKKEEDGEQAEGAAEAAPGETERTSGVAEVAAAAARSSAPAEAGANPEENREERKSGKKGEKKKKKKKGAAAEEAETPKE</sequence>
<dbReference type="AlphaFoldDB" id="A0A0X3Q6V9"/>
<name>A0A0X3Q6V9_SCHSO</name>
<protein>
    <submittedName>
        <fullName evidence="3">Uncharacterized protein</fullName>
    </submittedName>
</protein>
<feature type="compositionally biased region" description="Basic and acidic residues" evidence="1">
    <location>
        <begin position="312"/>
        <end position="323"/>
    </location>
</feature>
<feature type="transmembrane region" description="Helical" evidence="2">
    <location>
        <begin position="174"/>
        <end position="196"/>
    </location>
</feature>
<organism evidence="3">
    <name type="scientific">Schistocephalus solidus</name>
    <name type="common">Tapeworm</name>
    <dbReference type="NCBI Taxonomy" id="70667"/>
    <lineage>
        <taxon>Eukaryota</taxon>
        <taxon>Metazoa</taxon>
        <taxon>Spiralia</taxon>
        <taxon>Lophotrochozoa</taxon>
        <taxon>Platyhelminthes</taxon>
        <taxon>Cestoda</taxon>
        <taxon>Eucestoda</taxon>
        <taxon>Diphyllobothriidea</taxon>
        <taxon>Diphyllobothriidae</taxon>
        <taxon>Schistocephalus</taxon>
    </lineage>
</organism>
<feature type="non-terminal residue" evidence="3">
    <location>
        <position position="1"/>
    </location>
</feature>
<feature type="compositionally biased region" description="Low complexity" evidence="1">
    <location>
        <begin position="290"/>
        <end position="311"/>
    </location>
</feature>
<feature type="compositionally biased region" description="Basic residues" evidence="1">
    <location>
        <begin position="324"/>
        <end position="333"/>
    </location>
</feature>
<gene>
    <name evidence="3" type="ORF">TR117971</name>
</gene>
<feature type="compositionally biased region" description="Basic and acidic residues" evidence="1">
    <location>
        <begin position="230"/>
        <end position="240"/>
    </location>
</feature>
<accession>A0A0X3Q6V9</accession>
<reference evidence="3" key="1">
    <citation type="submission" date="2016-01" db="EMBL/GenBank/DDBJ databases">
        <title>Reference transcriptome for the parasite Schistocephalus solidus: insights into the molecular evolution of parasitism.</title>
        <authorList>
            <person name="Hebert F.O."/>
            <person name="Grambauer S."/>
            <person name="Barber I."/>
            <person name="Landry C.R."/>
            <person name="Aubin-Horth N."/>
        </authorList>
    </citation>
    <scope>NUCLEOTIDE SEQUENCE</scope>
</reference>
<keyword evidence="2" id="KW-1133">Transmembrane helix</keyword>
<feature type="region of interest" description="Disordered" evidence="1">
    <location>
        <begin position="265"/>
        <end position="344"/>
    </location>
</feature>
<evidence type="ECO:0000256" key="1">
    <source>
        <dbReference type="SAM" id="MobiDB-lite"/>
    </source>
</evidence>
<evidence type="ECO:0000256" key="2">
    <source>
        <dbReference type="SAM" id="Phobius"/>
    </source>
</evidence>
<evidence type="ECO:0000313" key="3">
    <source>
        <dbReference type="EMBL" id="JAP59160.1"/>
    </source>
</evidence>
<feature type="compositionally biased region" description="Low complexity" evidence="1">
    <location>
        <begin position="274"/>
        <end position="283"/>
    </location>
</feature>
<feature type="region of interest" description="Disordered" evidence="1">
    <location>
        <begin position="226"/>
        <end position="251"/>
    </location>
</feature>
<dbReference type="EMBL" id="GEEE01004065">
    <property type="protein sequence ID" value="JAP59160.1"/>
    <property type="molecule type" value="Transcribed_RNA"/>
</dbReference>
<proteinExistence type="predicted"/>
<feature type="transmembrane region" description="Helical" evidence="2">
    <location>
        <begin position="45"/>
        <end position="64"/>
    </location>
</feature>
<feature type="transmembrane region" description="Helical" evidence="2">
    <location>
        <begin position="109"/>
        <end position="127"/>
    </location>
</feature>
<keyword evidence="2" id="KW-0472">Membrane</keyword>
<feature type="transmembrane region" description="Helical" evidence="2">
    <location>
        <begin position="76"/>
        <end position="97"/>
    </location>
</feature>
<keyword evidence="2" id="KW-0812">Transmembrane</keyword>